<comment type="caution">
    <text evidence="1">The sequence shown here is derived from an EMBL/GenBank/DDBJ whole genome shotgun (WGS) entry which is preliminary data.</text>
</comment>
<organism evidence="1 2">
    <name type="scientific">Paenibacillus vini</name>
    <dbReference type="NCBI Taxonomy" id="1476024"/>
    <lineage>
        <taxon>Bacteria</taxon>
        <taxon>Bacillati</taxon>
        <taxon>Bacillota</taxon>
        <taxon>Bacilli</taxon>
        <taxon>Bacillales</taxon>
        <taxon>Paenibacillaceae</taxon>
        <taxon>Paenibacillus</taxon>
    </lineage>
</organism>
<sequence length="156" mass="18515">MGLEEFYNYTSGDERHLFNEIADQLEELGYKSKRAKTKDVNYVFTNSKTPKNVLKFSIEKGKPILKMKFFASSDYSNFFHECIRKTVEEFNFRYTGCYNCGRCKDKLEGYEYTYADGRKYFRCGTELISIYGISLSEVDEVIRLFKAQHEYYLSKR</sequence>
<dbReference type="RefSeq" id="WP_213654896.1">
    <property type="nucleotide sequence ID" value="NZ_BOSL01000006.1"/>
</dbReference>
<evidence type="ECO:0000313" key="2">
    <source>
        <dbReference type="Proteomes" id="UP000679992"/>
    </source>
</evidence>
<name>A0ABQ4MBI8_9BACL</name>
<proteinExistence type="predicted"/>
<dbReference type="Proteomes" id="UP000679992">
    <property type="component" value="Unassembled WGS sequence"/>
</dbReference>
<accession>A0ABQ4MBI8</accession>
<evidence type="ECO:0000313" key="1">
    <source>
        <dbReference type="EMBL" id="GIP53303.1"/>
    </source>
</evidence>
<dbReference type="EMBL" id="BOSL01000006">
    <property type="protein sequence ID" value="GIP53303.1"/>
    <property type="molecule type" value="Genomic_DNA"/>
</dbReference>
<gene>
    <name evidence="1" type="ORF">J42TS3_23380</name>
</gene>
<protein>
    <submittedName>
        <fullName evidence="1">Uncharacterized protein</fullName>
    </submittedName>
</protein>
<reference evidence="1 2" key="1">
    <citation type="submission" date="2021-03" db="EMBL/GenBank/DDBJ databases">
        <title>Antimicrobial resistance genes in bacteria isolated from Japanese honey, and their potential for conferring macrolide and lincosamide resistance in the American foulbrood pathogen Paenibacillus larvae.</title>
        <authorList>
            <person name="Okamoto M."/>
            <person name="Kumagai M."/>
            <person name="Kanamori H."/>
            <person name="Takamatsu D."/>
        </authorList>
    </citation>
    <scope>NUCLEOTIDE SEQUENCE [LARGE SCALE GENOMIC DNA]</scope>
    <source>
        <strain evidence="1 2">J42TS3</strain>
    </source>
</reference>
<keyword evidence="2" id="KW-1185">Reference proteome</keyword>